<dbReference type="InterPro" id="IPR013761">
    <property type="entry name" value="SAM/pointed_sf"/>
</dbReference>
<dbReference type="VEuPathDB" id="TriTrypDB:Lsey_0076_0120"/>
<feature type="compositionally biased region" description="Polar residues" evidence="1">
    <location>
        <begin position="1092"/>
        <end position="1110"/>
    </location>
</feature>
<feature type="region of interest" description="Disordered" evidence="1">
    <location>
        <begin position="819"/>
        <end position="843"/>
    </location>
</feature>
<dbReference type="OrthoDB" id="422827at2759"/>
<feature type="region of interest" description="Disordered" evidence="1">
    <location>
        <begin position="543"/>
        <end position="577"/>
    </location>
</feature>
<dbReference type="EMBL" id="LJSK01000076">
    <property type="protein sequence ID" value="KPI87716.1"/>
    <property type="molecule type" value="Genomic_DNA"/>
</dbReference>
<dbReference type="OMA" id="EQMTNRE"/>
<dbReference type="PROSITE" id="PS50105">
    <property type="entry name" value="SAM_DOMAIN"/>
    <property type="match status" value="1"/>
</dbReference>
<dbReference type="Gene3D" id="1.10.150.50">
    <property type="entry name" value="Transcription Factor, Ets-1"/>
    <property type="match status" value="1"/>
</dbReference>
<name>A0A0N0P6J6_LEPSE</name>
<feature type="compositionally biased region" description="Acidic residues" evidence="1">
    <location>
        <begin position="1111"/>
        <end position="1121"/>
    </location>
</feature>
<feature type="compositionally biased region" description="Low complexity" evidence="1">
    <location>
        <begin position="824"/>
        <end position="838"/>
    </location>
</feature>
<organism evidence="3 4">
    <name type="scientific">Leptomonas seymouri</name>
    <dbReference type="NCBI Taxonomy" id="5684"/>
    <lineage>
        <taxon>Eukaryota</taxon>
        <taxon>Discoba</taxon>
        <taxon>Euglenozoa</taxon>
        <taxon>Kinetoplastea</taxon>
        <taxon>Metakinetoplastina</taxon>
        <taxon>Trypanosomatida</taxon>
        <taxon>Trypanosomatidae</taxon>
        <taxon>Leishmaniinae</taxon>
        <taxon>Leptomonas</taxon>
    </lineage>
</organism>
<feature type="compositionally biased region" description="Low complexity" evidence="1">
    <location>
        <begin position="434"/>
        <end position="443"/>
    </location>
</feature>
<evidence type="ECO:0000313" key="4">
    <source>
        <dbReference type="Proteomes" id="UP000038009"/>
    </source>
</evidence>
<dbReference type="AlphaFoldDB" id="A0A0N0P6J6"/>
<dbReference type="SUPFAM" id="SSF47769">
    <property type="entry name" value="SAM/Pointed domain"/>
    <property type="match status" value="1"/>
</dbReference>
<comment type="caution">
    <text evidence="3">The sequence shown here is derived from an EMBL/GenBank/DDBJ whole genome shotgun (WGS) entry which is preliminary data.</text>
</comment>
<protein>
    <recommendedName>
        <fullName evidence="2">SAM domain-containing protein</fullName>
    </recommendedName>
</protein>
<accession>A0A0N0P6J6</accession>
<evidence type="ECO:0000259" key="2">
    <source>
        <dbReference type="PROSITE" id="PS50105"/>
    </source>
</evidence>
<gene>
    <name evidence="3" type="ORF">ABL78_3189</name>
</gene>
<dbReference type="Proteomes" id="UP000038009">
    <property type="component" value="Unassembled WGS sequence"/>
</dbReference>
<sequence>MPSMTSAQKTTLAAAVTAAVVGVTALTWSVVQLNRSHRASESADVPPESWTKAQVAAWLHDNGVSKAASALCLRFNLTGEALLQVTERDLYRIGVPLRDARVVLAAVEGLKECPVLLAQASQAPTPRQPSLASVSSRQLATAAAPDNAASPGERFEAAWNALACACTLPSDDASMGVQQQRVVVHTSALLECFQALSPQEQATALALVAVSEGKAAVPPIVPAETPVSPPVKTSAAGAGTASATSAIREVEKKLQPLHAMVDGFLEFLQSPELSAVPADDFEELGARVAVQVKRVVRVCEQLPREMGHPLLRKCEKVFEALSRRQDAAVASTTDQLESRKTVMQALYEVITGIKDPAILELPPAQRVKALSALTKKAEAIEALASGAAADAPKDEQVLRVVQPLLRFLREAIQVSAETAATEAGGAVETEKAGADAAAKQQGGENEETEEQQIANADITVILGTIQKIQETLQSVGFQHAPPQVRAQLCAALSQRISALEGRIESLPAPTRGAGQELLQSIKLVLAAVGNAAAACTNGAAGQDAAADEKEEEEAVAENGGVGKTEAEGQAAAHKSPANSVNIERCLTQLEKIFDFLTSDALKDAPANERKMMAEELRQRVDRIRDEIKGDPAEDVIYRELVNPLYDILRKVVTMQPSSQEYLDITEPLRDIQELLNSASFVQLPHAEKMRVAREIVPQLQRLTATVASLPDSERDAAEELVHLVSEELLRIVRERPTTEVTAQSVLDRLQALMRTIQGAKFTTMTAAGRSAWASSTIAELQRLNEDCVALGTEGDALRPIVQRLEQQLRDLFLADSSAEEKTTAKASTATTPTQKSATLAPQKDGRQSIFATVRAMLGELADADENMTPVASTRLQQMLSTLSEAAEMIVMTDVQENLLQDFGEELRKHVERATAIPGSGEGMVDAGTEDEEAADDALDSLRVSLQTLLSLAQGDGGASGPELSSIAAKTEELVSMADEAGVKWREDAQCNSSVRSVLEILRQTGAADGRGSRDAGVSAATAAAPSKVEEVLQSSIKALADAPPTSKEDFTPFMRVLQLAQSAAEQMTNRELVLLKTLQDSVIEAMHRLPEQPNSIGDGNGNNGVTPDQEVQNEQETEDRDDVDAVLDALLDMSCKLRDGTYTSEQLDEFERIQKDLKDLLTRAGIDSTEAMASVREQVRLQRKALHNAQGSDAEDSIDEEESPMRAAAVASEEAERDAQPREEMGVFNEDDDVAANEGVAAAAAVAAPAGSA</sequence>
<evidence type="ECO:0000256" key="1">
    <source>
        <dbReference type="SAM" id="MobiDB-lite"/>
    </source>
</evidence>
<keyword evidence="4" id="KW-1185">Reference proteome</keyword>
<dbReference type="InterPro" id="IPR001660">
    <property type="entry name" value="SAM"/>
</dbReference>
<feature type="region of interest" description="Disordered" evidence="1">
    <location>
        <begin position="1091"/>
        <end position="1121"/>
    </location>
</feature>
<proteinExistence type="predicted"/>
<feature type="compositionally biased region" description="Acidic residues" evidence="1">
    <location>
        <begin position="1193"/>
        <end position="1202"/>
    </location>
</feature>
<feature type="domain" description="SAM" evidence="2">
    <location>
        <begin position="50"/>
        <end position="95"/>
    </location>
</feature>
<feature type="region of interest" description="Disordered" evidence="1">
    <location>
        <begin position="1186"/>
        <end position="1234"/>
    </location>
</feature>
<reference evidence="3 4" key="1">
    <citation type="journal article" date="2015" name="PLoS Pathog.">
        <title>Leptomonas seymouri: Adaptations to the Dixenous Life Cycle Analyzed by Genome Sequencing, Transcriptome Profiling and Co-infection with Leishmania donovani.</title>
        <authorList>
            <person name="Kraeva N."/>
            <person name="Butenko A."/>
            <person name="Hlavacova J."/>
            <person name="Kostygov A."/>
            <person name="Myskova J."/>
            <person name="Grybchuk D."/>
            <person name="Lestinova T."/>
            <person name="Votypka J."/>
            <person name="Volf P."/>
            <person name="Opperdoes F."/>
            <person name="Flegontov P."/>
            <person name="Lukes J."/>
            <person name="Yurchenko V."/>
        </authorList>
    </citation>
    <scope>NUCLEOTIDE SEQUENCE [LARGE SCALE GENOMIC DNA]</scope>
    <source>
        <strain evidence="3 4">ATCC 30220</strain>
    </source>
</reference>
<evidence type="ECO:0000313" key="3">
    <source>
        <dbReference type="EMBL" id="KPI87716.1"/>
    </source>
</evidence>
<feature type="region of interest" description="Disordered" evidence="1">
    <location>
        <begin position="420"/>
        <end position="451"/>
    </location>
</feature>